<protein>
    <submittedName>
        <fullName evidence="7">Similar to Saccharomyces cerevisiae YDR483W KRE2 Alpha1,2-mannosyltransferase of the Golgi involved in protein mannosylation</fullName>
    </submittedName>
</protein>
<keyword evidence="8" id="KW-1185">Reference proteome</keyword>
<keyword evidence="6" id="KW-0812">Transmembrane</keyword>
<keyword evidence="4 7" id="KW-0808">Transferase</keyword>
<name>A0A1X7R6Y4_9SACH</name>
<dbReference type="GO" id="GO:0005794">
    <property type="term" value="C:Golgi apparatus"/>
    <property type="evidence" value="ECO:0007669"/>
    <property type="project" value="TreeGrafter"/>
</dbReference>
<evidence type="ECO:0000256" key="6">
    <source>
        <dbReference type="SAM" id="Phobius"/>
    </source>
</evidence>
<dbReference type="GO" id="GO:0016020">
    <property type="term" value="C:membrane"/>
    <property type="evidence" value="ECO:0007669"/>
    <property type="project" value="UniProtKB-SubCell"/>
</dbReference>
<feature type="transmembrane region" description="Helical" evidence="6">
    <location>
        <begin position="27"/>
        <end position="44"/>
    </location>
</feature>
<reference evidence="7 8" key="1">
    <citation type="submission" date="2017-04" db="EMBL/GenBank/DDBJ databases">
        <authorList>
            <person name="Afonso C.L."/>
            <person name="Miller P.J."/>
            <person name="Scott M.A."/>
            <person name="Spackman E."/>
            <person name="Goraichik I."/>
            <person name="Dimitrov K.M."/>
            <person name="Suarez D.L."/>
            <person name="Swayne D.E."/>
        </authorList>
    </citation>
    <scope>NUCLEOTIDE SEQUENCE [LARGE SCALE GENOMIC DNA]</scope>
</reference>
<evidence type="ECO:0000256" key="5">
    <source>
        <dbReference type="ARBA" id="ARBA00022968"/>
    </source>
</evidence>
<comment type="subcellular location">
    <subcellularLocation>
        <location evidence="1">Membrane</location>
        <topology evidence="1">Single-pass type II membrane protein</topology>
    </subcellularLocation>
</comment>
<dbReference type="OrthoDB" id="4063545at2759"/>
<dbReference type="Pfam" id="PF01793">
    <property type="entry name" value="Glyco_transf_15"/>
    <property type="match status" value="1"/>
</dbReference>
<dbReference type="GO" id="GO:0006487">
    <property type="term" value="P:protein N-linked glycosylation"/>
    <property type="evidence" value="ECO:0007669"/>
    <property type="project" value="TreeGrafter"/>
</dbReference>
<keyword evidence="5" id="KW-0735">Signal-anchor</keyword>
<keyword evidence="6" id="KW-1133">Transmembrane helix</keyword>
<evidence type="ECO:0000256" key="1">
    <source>
        <dbReference type="ARBA" id="ARBA00004606"/>
    </source>
</evidence>
<evidence type="ECO:0000256" key="3">
    <source>
        <dbReference type="ARBA" id="ARBA00022676"/>
    </source>
</evidence>
<dbReference type="PANTHER" id="PTHR31121:SF8">
    <property type="entry name" value="GLYCOLIPID 2-ALPHA-MANNOSYLTRANSFERASE-RELATED"/>
    <property type="match status" value="1"/>
</dbReference>
<accession>A0A1X7R6Y4</accession>
<sequence length="520" mass="61307">MIRSRGGYSGFNPSLFSRQLLHLARKNIRFIAIILILLTVLLNINHKNKNSNNSITHFDFLESEYSNGGALPSRLRPQDDLLEESDSLNNINSLNVKNDTEILIEEQTLKEKVISERLKSGYKKHPKNTTQGALVESLSNEGYRPKACLMMALFKPTGDRVDHETIYSTVSSIQKKFNNWFEYPWVFISRDGREYIDTEFIEQIKELVPESIELNFETANNEYLYEVPKWIDINKISDSQIGLSDIEYGDSQFFRSFNHYLVGYLWREPFLIDFDWYWRIEPGLELLCDIDYDLFRWMQDRNQIFGFALSYLEPHKEVVKNLWDIFKKFANDFKDKKEIVDFSQNNFQFNTEYKDLPKEKDEKKRKKLEEEAAKNGIGSATAEYNRCQYVSSFQLANLNFFRSKPFMDLFEKLDKDGGFYYHRWSASSVHTLAINLLLRKNQIYFFDNIGFKLSTDSMSSSSQFSSISRNFYNCPVDDATYREFNCHCDQGLDFTFMKDSCTAKFYDSTNRKKPDDWDKH</sequence>
<keyword evidence="6" id="KW-0472">Membrane</keyword>
<proteinExistence type="inferred from homology"/>
<dbReference type="EMBL" id="FXLY01000007">
    <property type="protein sequence ID" value="SMN21229.1"/>
    <property type="molecule type" value="Genomic_DNA"/>
</dbReference>
<gene>
    <name evidence="7" type="ORF">KASA_0L02772G</name>
</gene>
<dbReference type="InterPro" id="IPR029044">
    <property type="entry name" value="Nucleotide-diphossugar_trans"/>
</dbReference>
<dbReference type="PANTHER" id="PTHR31121">
    <property type="entry name" value="ALPHA-1,2 MANNOSYLTRANSFERASE KTR1"/>
    <property type="match status" value="1"/>
</dbReference>
<organism evidence="7 8">
    <name type="scientific">Maudiozyma saulgeensis</name>
    <dbReference type="NCBI Taxonomy" id="1789683"/>
    <lineage>
        <taxon>Eukaryota</taxon>
        <taxon>Fungi</taxon>
        <taxon>Dikarya</taxon>
        <taxon>Ascomycota</taxon>
        <taxon>Saccharomycotina</taxon>
        <taxon>Saccharomycetes</taxon>
        <taxon>Saccharomycetales</taxon>
        <taxon>Saccharomycetaceae</taxon>
        <taxon>Maudiozyma</taxon>
    </lineage>
</organism>
<dbReference type="SUPFAM" id="SSF53448">
    <property type="entry name" value="Nucleotide-diphospho-sugar transferases"/>
    <property type="match status" value="1"/>
</dbReference>
<comment type="similarity">
    <text evidence="2">Belongs to the glycosyltransferase 15 family.</text>
</comment>
<dbReference type="AlphaFoldDB" id="A0A1X7R6Y4"/>
<evidence type="ECO:0000256" key="4">
    <source>
        <dbReference type="ARBA" id="ARBA00022679"/>
    </source>
</evidence>
<dbReference type="Gene3D" id="3.90.550.10">
    <property type="entry name" value="Spore Coat Polysaccharide Biosynthesis Protein SpsA, Chain A"/>
    <property type="match status" value="1"/>
</dbReference>
<dbReference type="GO" id="GO:0006493">
    <property type="term" value="P:protein O-linked glycosylation"/>
    <property type="evidence" value="ECO:0007669"/>
    <property type="project" value="TreeGrafter"/>
</dbReference>
<dbReference type="GO" id="GO:0000026">
    <property type="term" value="F:alpha-1,2-mannosyltransferase activity"/>
    <property type="evidence" value="ECO:0007669"/>
    <property type="project" value="TreeGrafter"/>
</dbReference>
<dbReference type="Proteomes" id="UP000196158">
    <property type="component" value="Unassembled WGS sequence"/>
</dbReference>
<evidence type="ECO:0000313" key="8">
    <source>
        <dbReference type="Proteomes" id="UP000196158"/>
    </source>
</evidence>
<dbReference type="InterPro" id="IPR002685">
    <property type="entry name" value="Glyco_trans_15"/>
</dbReference>
<evidence type="ECO:0000256" key="2">
    <source>
        <dbReference type="ARBA" id="ARBA00007677"/>
    </source>
</evidence>
<dbReference type="GO" id="GO:0000032">
    <property type="term" value="P:cell wall mannoprotein biosynthetic process"/>
    <property type="evidence" value="ECO:0007669"/>
    <property type="project" value="TreeGrafter"/>
</dbReference>
<evidence type="ECO:0000313" key="7">
    <source>
        <dbReference type="EMBL" id="SMN21229.1"/>
    </source>
</evidence>
<keyword evidence="3 7" id="KW-0328">Glycosyltransferase</keyword>